<protein>
    <submittedName>
        <fullName evidence="1">Uncharacterized protein</fullName>
    </submittedName>
</protein>
<reference evidence="1" key="1">
    <citation type="submission" date="2020-03" db="EMBL/GenBank/DDBJ databases">
        <title>The deep terrestrial virosphere.</title>
        <authorList>
            <person name="Holmfeldt K."/>
            <person name="Nilsson E."/>
            <person name="Simone D."/>
            <person name="Lopez-Fernandez M."/>
            <person name="Wu X."/>
            <person name="de Brujin I."/>
            <person name="Lundin D."/>
            <person name="Andersson A."/>
            <person name="Bertilsson S."/>
            <person name="Dopson M."/>
        </authorList>
    </citation>
    <scope>NUCLEOTIDE SEQUENCE</scope>
    <source>
        <strain evidence="1">TM448B01969</strain>
    </source>
</reference>
<gene>
    <name evidence="1" type="ORF">TM448B01969_0010</name>
</gene>
<sequence length="56" mass="6965">MNETIKRFWRIVYSNSHEEPFAEQKGQSSLEVQEKDCMWGATRVFWRFYWITEFIK</sequence>
<dbReference type="EMBL" id="MT144855">
    <property type="protein sequence ID" value="QJI00484.1"/>
    <property type="molecule type" value="Genomic_DNA"/>
</dbReference>
<evidence type="ECO:0000313" key="1">
    <source>
        <dbReference type="EMBL" id="QJI00484.1"/>
    </source>
</evidence>
<dbReference type="AlphaFoldDB" id="A0A6M3XUM6"/>
<accession>A0A6M3XUM6</accession>
<name>A0A6M3XUM6_9ZZZZ</name>
<proteinExistence type="predicted"/>
<organism evidence="1">
    <name type="scientific">viral metagenome</name>
    <dbReference type="NCBI Taxonomy" id="1070528"/>
    <lineage>
        <taxon>unclassified sequences</taxon>
        <taxon>metagenomes</taxon>
        <taxon>organismal metagenomes</taxon>
    </lineage>
</organism>